<keyword evidence="3" id="KW-1266">Target cell cytoplasm</keyword>
<accession>A0A743SL63</accession>
<feature type="region of interest" description="Disordered" evidence="5">
    <location>
        <begin position="577"/>
        <end position="624"/>
    </location>
</feature>
<evidence type="ECO:0000256" key="5">
    <source>
        <dbReference type="SAM" id="MobiDB-lite"/>
    </source>
</evidence>
<evidence type="ECO:0000256" key="2">
    <source>
        <dbReference type="ARBA" id="ARBA00022656"/>
    </source>
</evidence>
<reference evidence="7" key="1">
    <citation type="journal article" date="2018" name="Genome Biol.">
        <title>SKESA: strategic k-mer extension for scrupulous assemblies.</title>
        <authorList>
            <person name="Souvorov A."/>
            <person name="Agarwala R."/>
            <person name="Lipman D.J."/>
        </authorList>
    </citation>
    <scope>NUCLEOTIDE SEQUENCE</scope>
    <source>
        <strain evidence="7">MA.CK_00/00001968</strain>
    </source>
</reference>
<feature type="compositionally biased region" description="Basic and acidic residues" evidence="5">
    <location>
        <begin position="158"/>
        <end position="183"/>
    </location>
</feature>
<comment type="subcellular location">
    <subcellularLocation>
        <location evidence="1">Target cell</location>
        <location evidence="1">Target cell cytoplasm</location>
    </subcellularLocation>
</comment>
<feature type="region of interest" description="Disordered" evidence="5">
    <location>
        <begin position="158"/>
        <end position="186"/>
    </location>
</feature>
<dbReference type="InterPro" id="IPR025157">
    <property type="entry name" value="Hemagglutinin_rpt"/>
</dbReference>
<dbReference type="GO" id="GO:0090729">
    <property type="term" value="F:toxin activity"/>
    <property type="evidence" value="ECO:0007669"/>
    <property type="project" value="UniProtKB-KW"/>
</dbReference>
<dbReference type="EMBL" id="DAAUQX010000031">
    <property type="protein sequence ID" value="HAF2129166.1"/>
    <property type="molecule type" value="Genomic_DNA"/>
</dbReference>
<evidence type="ECO:0000256" key="4">
    <source>
        <dbReference type="ARBA" id="ARBA00023026"/>
    </source>
</evidence>
<dbReference type="Pfam" id="PF04829">
    <property type="entry name" value="PT-VENN"/>
    <property type="match status" value="1"/>
</dbReference>
<feature type="compositionally biased region" description="Basic and acidic residues" evidence="5">
    <location>
        <begin position="609"/>
        <end position="619"/>
    </location>
</feature>
<feature type="non-terminal residue" evidence="7">
    <location>
        <position position="1"/>
    </location>
</feature>
<dbReference type="InterPro" id="IPR006914">
    <property type="entry name" value="VENN_dom"/>
</dbReference>
<keyword evidence="2" id="KW-0800">Toxin</keyword>
<dbReference type="GO" id="GO:0003824">
    <property type="term" value="F:catalytic activity"/>
    <property type="evidence" value="ECO:0007669"/>
    <property type="project" value="UniProtKB-ARBA"/>
</dbReference>
<evidence type="ECO:0000313" key="7">
    <source>
        <dbReference type="EMBL" id="HAF2129166.1"/>
    </source>
</evidence>
<gene>
    <name evidence="7" type="ORF">G9F27_003364</name>
</gene>
<name>A0A743SL63_SALER</name>
<evidence type="ECO:0000256" key="3">
    <source>
        <dbReference type="ARBA" id="ARBA00022913"/>
    </source>
</evidence>
<feature type="region of interest" description="Disordered" evidence="5">
    <location>
        <begin position="259"/>
        <end position="280"/>
    </location>
</feature>
<comment type="caution">
    <text evidence="7">The sequence shown here is derived from an EMBL/GenBank/DDBJ whole genome shotgun (WGS) entry which is preliminary data.</text>
</comment>
<keyword evidence="4" id="KW-0843">Virulence</keyword>
<feature type="compositionally biased region" description="Polar residues" evidence="5">
    <location>
        <begin position="519"/>
        <end position="534"/>
    </location>
</feature>
<feature type="domain" description="VENN motif-containing" evidence="6">
    <location>
        <begin position="1255"/>
        <end position="1306"/>
    </location>
</feature>
<organism evidence="7">
    <name type="scientific">Salmonella enterica</name>
    <name type="common">Salmonella choleraesuis</name>
    <dbReference type="NCBI Taxonomy" id="28901"/>
    <lineage>
        <taxon>Bacteria</taxon>
        <taxon>Pseudomonadati</taxon>
        <taxon>Pseudomonadota</taxon>
        <taxon>Gammaproteobacteria</taxon>
        <taxon>Enterobacterales</taxon>
        <taxon>Enterobacteriaceae</taxon>
        <taxon>Salmonella</taxon>
    </lineage>
</organism>
<dbReference type="Pfam" id="PF13332">
    <property type="entry name" value="Fil_haemagg_2"/>
    <property type="match status" value="5"/>
</dbReference>
<evidence type="ECO:0000259" key="6">
    <source>
        <dbReference type="Pfam" id="PF04829"/>
    </source>
</evidence>
<feature type="region of interest" description="Disordered" evidence="5">
    <location>
        <begin position="499"/>
        <end position="534"/>
    </location>
</feature>
<protein>
    <recommendedName>
        <fullName evidence="6">VENN motif-containing domain-containing protein</fullName>
    </recommendedName>
</protein>
<sequence>GEIRGLDSVSLSAGRDIFSETEQGGKGTSAWLARPASLYVTGDDGRLTLKAVQDINLIATDIGNSGRDGKTSIIAGRDIRSETREIGSAFDYTHNSHNYYRGADRTEVGTQIQTQGDLTLSAGQDLSARAANVTSGGELAVSVGRDIHLTTGAESHDYAKHTKHTDKGFLSKSTTETHDETHRQQAISSTFSGDSVNMTAGHDLMVKGSSVTGERDVVLKGGHDVTVEAATNTDTYYSMSKTKKSGVFGSGSGVGVTFGSQSSKATRQGEETTQSDARSLVGTSGGNVIIRAGNQVTLSAADVVAGRAKDDISRATGHIDIIGSDIAVVPGRDTVTRDVKQETKSSGLTLSVKAPFEDTVRNLRDMVRGKDNSSNSTVDRVKSLGAEAGALALDGPGQMVALSMGRSKSTTESHYQGEFNSGSLLSAAGNIQMTATGKQSDSNSSHILIAGSQVNAGEAVILDAKRDISITTSTDKETYSNSSKSSGWHISSEMPTAGSALRATTGSGKHGSQLLPGGMSQSENSSNGARTTQNASVIHGSDIYINSREGSVDIRGSELATTNDLMLSATKGDITVSAGRDTSHNESRGSSKTIGTLGGDGYNATVGYSREKHSNREDSSLENGLRSGLSSQKGNIIAQADGDLSLSGTDIRAGKSVSLSGENVLMDVSRDVRDGELHSSSSQYGVMASAGGWAVDAAKAAETAARSAENGDDPRLTAIRTGQSAVSVAQGVLSDSSVVKGKVSVTAGSSSQRSVWHSSDTQGTTINAGENVAIRARNDIVGQGVQIAGKQVMLDAGQDTQLTAAQNTQVYENKNSSNQFSVGAGVSFIGAQNGISVELGASQQKGHENSSSQRNTNSVIRAGEQLIVNSGRDTTLKGAELEGNRVVVNTGRDLTLSSVQDTASYDSQQRSSGVGLSLCIPPLCYGASSGSVSASGENILHDGRSVTNQSAIRAGDGGFAVTTGNHTQLDGAVIASTAAADKNRLDTGTLGWTDIHNESKTAGNSYTVALSGSAGGSGEGENRNVAPVIGAGHVEKESSGTTSSAVSDGDIILRHPEAQMQDITGLSRDTENAHHGVNVNGNVQKVRDDLAVQSEGAALAGSALDTYGKYAEKKARESNAVLEAKLAAAGELDGKTAEQREAYLKKQPGYQNTDYGPGSEYWTKGSAAAGLLAGALGGNLKAGAAAGAAPLLASLVKDVKNEAARAALHGIVAAALTQLGGGSSSDGLKAGAAGAVTASLAGPRLMKALYGKEDVSELTPDEKRLVSNLVSVIGGVSGYMAGGNDVSMAAVGANTARVEVENNYLSTKQQAQKDKEIAECHTVACKAGAQAKWTAIDLGQDGSFAAGMIAGVPAGLYDTVDGIVKTASSPVETYEALKSLFNSGDVLGNVSDAVKQFYIDRIDRMEAEYQKAGASGSFNAGVEGGKLITDIASLAAGGAGIVKGGAVLTEKIAAKVVGKAEQAATKVPPNAWKAGEGEYSPKPGGGATDVEYPGGKYDGNSLPYKTESAAEKAGADIAKTGTVFDSIKGTQPVYPGSVIPKSFEMSLPNGQKVWVHGNATEHMAEYAASKAVTQTPEAVRLASQEELRSFQAAVNTATKNKMPYGERITVDGWQLEIKPPRAAGELPTIIHARYLGSH</sequence>
<evidence type="ECO:0000256" key="1">
    <source>
        <dbReference type="ARBA" id="ARBA00004219"/>
    </source>
</evidence>
<proteinExistence type="predicted"/>
<reference evidence="7" key="2">
    <citation type="submission" date="2020-02" db="EMBL/GenBank/DDBJ databases">
        <authorList>
            <consortium name="NCBI Pathogen Detection Project"/>
        </authorList>
    </citation>
    <scope>NUCLEOTIDE SEQUENCE</scope>
    <source>
        <strain evidence="7">MA.CK_00/00001968</strain>
    </source>
</reference>